<comment type="caution">
    <text evidence="3">The sequence shown here is derived from an EMBL/GenBank/DDBJ whole genome shotgun (WGS) entry which is preliminary data.</text>
</comment>
<evidence type="ECO:0000313" key="3">
    <source>
        <dbReference type="EMBL" id="KKL87550.1"/>
    </source>
</evidence>
<evidence type="ECO:0000256" key="2">
    <source>
        <dbReference type="SAM" id="Phobius"/>
    </source>
</evidence>
<proteinExistence type="predicted"/>
<feature type="non-terminal residue" evidence="3">
    <location>
        <position position="155"/>
    </location>
</feature>
<dbReference type="AlphaFoldDB" id="A0A0F9I103"/>
<dbReference type="EMBL" id="LAZR01020809">
    <property type="protein sequence ID" value="KKL87550.1"/>
    <property type="molecule type" value="Genomic_DNA"/>
</dbReference>
<protein>
    <submittedName>
        <fullName evidence="3">Uncharacterized protein</fullName>
    </submittedName>
</protein>
<evidence type="ECO:0000256" key="1">
    <source>
        <dbReference type="SAM" id="MobiDB-lite"/>
    </source>
</evidence>
<name>A0A0F9I103_9ZZZZ</name>
<feature type="transmembrane region" description="Helical" evidence="2">
    <location>
        <begin position="111"/>
        <end position="132"/>
    </location>
</feature>
<keyword evidence="2" id="KW-0812">Transmembrane</keyword>
<feature type="compositionally biased region" description="Basic and acidic residues" evidence="1">
    <location>
        <begin position="48"/>
        <end position="63"/>
    </location>
</feature>
<organism evidence="3">
    <name type="scientific">marine sediment metagenome</name>
    <dbReference type="NCBI Taxonomy" id="412755"/>
    <lineage>
        <taxon>unclassified sequences</taxon>
        <taxon>metagenomes</taxon>
        <taxon>ecological metagenomes</taxon>
    </lineage>
</organism>
<reference evidence="3" key="1">
    <citation type="journal article" date="2015" name="Nature">
        <title>Complex archaea that bridge the gap between prokaryotes and eukaryotes.</title>
        <authorList>
            <person name="Spang A."/>
            <person name="Saw J.H."/>
            <person name="Jorgensen S.L."/>
            <person name="Zaremba-Niedzwiedzka K."/>
            <person name="Martijn J."/>
            <person name="Lind A.E."/>
            <person name="van Eijk R."/>
            <person name="Schleper C."/>
            <person name="Guy L."/>
            <person name="Ettema T.J."/>
        </authorList>
    </citation>
    <scope>NUCLEOTIDE SEQUENCE</scope>
</reference>
<gene>
    <name evidence="3" type="ORF">LCGC14_1933640</name>
</gene>
<feature type="region of interest" description="Disordered" evidence="1">
    <location>
        <begin position="36"/>
        <end position="92"/>
    </location>
</feature>
<accession>A0A0F9I103</accession>
<sequence length="155" mass="17134">MGKEDRDWYRGTHPACCTCAKCHPRRISLRNIVPWRQRRTPPTQAEEPVVKKATPEPNPRVEEPVVEEPVTRQFAKDDSPRSTAPQRKPPLVPGGITGGAWLTIPRAIRKLLLSCLVIALLGAMVQLGALLFTRQVGPMPEALIFIGEAVALFIA</sequence>
<keyword evidence="2" id="KW-0472">Membrane</keyword>
<keyword evidence="2" id="KW-1133">Transmembrane helix</keyword>